<proteinExistence type="predicted"/>
<keyword evidence="2" id="KW-1185">Reference proteome</keyword>
<dbReference type="Proteomes" id="UP000789739">
    <property type="component" value="Unassembled WGS sequence"/>
</dbReference>
<accession>A0A9N9F8S3</accession>
<dbReference type="AlphaFoldDB" id="A0A9N9F8S3"/>
<name>A0A9N9F8S3_9GLOM</name>
<evidence type="ECO:0000313" key="1">
    <source>
        <dbReference type="EMBL" id="CAG8517357.1"/>
    </source>
</evidence>
<dbReference type="EMBL" id="CAJVPI010000309">
    <property type="protein sequence ID" value="CAG8517357.1"/>
    <property type="molecule type" value="Genomic_DNA"/>
</dbReference>
<dbReference type="OrthoDB" id="10552213at2759"/>
<organism evidence="1 2">
    <name type="scientific">Paraglomus brasilianum</name>
    <dbReference type="NCBI Taxonomy" id="144538"/>
    <lineage>
        <taxon>Eukaryota</taxon>
        <taxon>Fungi</taxon>
        <taxon>Fungi incertae sedis</taxon>
        <taxon>Mucoromycota</taxon>
        <taxon>Glomeromycotina</taxon>
        <taxon>Glomeromycetes</taxon>
        <taxon>Paraglomerales</taxon>
        <taxon>Paraglomeraceae</taxon>
        <taxon>Paraglomus</taxon>
    </lineage>
</organism>
<comment type="caution">
    <text evidence="1">The sequence shown here is derived from an EMBL/GenBank/DDBJ whole genome shotgun (WGS) entry which is preliminary data.</text>
</comment>
<feature type="non-terminal residue" evidence="1">
    <location>
        <position position="1"/>
    </location>
</feature>
<sequence length="70" mass="8126">LDHSDLASKALVRRRALCFADEEVRKQIGDKISNDTLRKRTEKARKIFALFNSGFKEKDVNGKLQYEKTK</sequence>
<evidence type="ECO:0000313" key="2">
    <source>
        <dbReference type="Proteomes" id="UP000789739"/>
    </source>
</evidence>
<reference evidence="1" key="1">
    <citation type="submission" date="2021-06" db="EMBL/GenBank/DDBJ databases">
        <authorList>
            <person name="Kallberg Y."/>
            <person name="Tangrot J."/>
            <person name="Rosling A."/>
        </authorList>
    </citation>
    <scope>NUCLEOTIDE SEQUENCE</scope>
    <source>
        <strain evidence="1">BR232B</strain>
    </source>
</reference>
<protein>
    <submittedName>
        <fullName evidence="1">3249_t:CDS:1</fullName>
    </submittedName>
</protein>
<gene>
    <name evidence="1" type="ORF">PBRASI_LOCUS3435</name>
</gene>